<feature type="region of interest" description="Disordered" evidence="1">
    <location>
        <begin position="1"/>
        <end position="59"/>
    </location>
</feature>
<proteinExistence type="predicted"/>
<organism evidence="2 3">
    <name type="scientific">Pleurodeles waltl</name>
    <name type="common">Iberian ribbed newt</name>
    <dbReference type="NCBI Taxonomy" id="8319"/>
    <lineage>
        <taxon>Eukaryota</taxon>
        <taxon>Metazoa</taxon>
        <taxon>Chordata</taxon>
        <taxon>Craniata</taxon>
        <taxon>Vertebrata</taxon>
        <taxon>Euteleostomi</taxon>
        <taxon>Amphibia</taxon>
        <taxon>Batrachia</taxon>
        <taxon>Caudata</taxon>
        <taxon>Salamandroidea</taxon>
        <taxon>Salamandridae</taxon>
        <taxon>Pleurodelinae</taxon>
        <taxon>Pleurodeles</taxon>
    </lineage>
</organism>
<dbReference type="EMBL" id="JANPWB010000016">
    <property type="protein sequence ID" value="KAJ1085916.1"/>
    <property type="molecule type" value="Genomic_DNA"/>
</dbReference>
<evidence type="ECO:0000256" key="1">
    <source>
        <dbReference type="SAM" id="MobiDB-lite"/>
    </source>
</evidence>
<protein>
    <submittedName>
        <fullName evidence="2">Uncharacterized protein</fullName>
    </submittedName>
</protein>
<evidence type="ECO:0000313" key="2">
    <source>
        <dbReference type="EMBL" id="KAJ1085916.1"/>
    </source>
</evidence>
<feature type="compositionally biased region" description="Low complexity" evidence="1">
    <location>
        <begin position="1"/>
        <end position="10"/>
    </location>
</feature>
<accession>A0AAV7L2N3</accession>
<dbReference type="AlphaFoldDB" id="A0AAV7L2N3"/>
<evidence type="ECO:0000313" key="3">
    <source>
        <dbReference type="Proteomes" id="UP001066276"/>
    </source>
</evidence>
<gene>
    <name evidence="2" type="ORF">NDU88_006040</name>
</gene>
<sequence>MGARALAARPRLLRHVSAGPEPANAMRAGGGGAGRKRAGASRSVELREDRRRTRPGRGRWGLWEDGGLSGIRPPCFPLPVLQGLGPGSASNHGNSRQKARALAWRVLQPCSARKKNSQVRVAVTVLKRSCAQIRWCTLSPLLSLPRRVRAYGITFR</sequence>
<keyword evidence="3" id="KW-1185">Reference proteome</keyword>
<name>A0AAV7L2N3_PLEWA</name>
<comment type="caution">
    <text evidence="2">The sequence shown here is derived from an EMBL/GenBank/DDBJ whole genome shotgun (WGS) entry which is preliminary data.</text>
</comment>
<dbReference type="Proteomes" id="UP001066276">
    <property type="component" value="Chromosome 12"/>
</dbReference>
<reference evidence="2" key="1">
    <citation type="journal article" date="2022" name="bioRxiv">
        <title>Sequencing and chromosome-scale assembly of the giantPleurodeles waltlgenome.</title>
        <authorList>
            <person name="Brown T."/>
            <person name="Elewa A."/>
            <person name="Iarovenko S."/>
            <person name="Subramanian E."/>
            <person name="Araus A.J."/>
            <person name="Petzold A."/>
            <person name="Susuki M."/>
            <person name="Suzuki K.-i.T."/>
            <person name="Hayashi T."/>
            <person name="Toyoda A."/>
            <person name="Oliveira C."/>
            <person name="Osipova E."/>
            <person name="Leigh N.D."/>
            <person name="Simon A."/>
            <person name="Yun M.H."/>
        </authorList>
    </citation>
    <scope>NUCLEOTIDE SEQUENCE</scope>
    <source>
        <strain evidence="2">20211129_DDA</strain>
        <tissue evidence="2">Liver</tissue>
    </source>
</reference>